<proteinExistence type="predicted"/>
<evidence type="ECO:0000313" key="1">
    <source>
        <dbReference type="EMBL" id="REC64382.1"/>
    </source>
</evidence>
<gene>
    <name evidence="1" type="ORF">DRF65_02075</name>
</gene>
<protein>
    <submittedName>
        <fullName evidence="1">Uncharacterized protein</fullName>
    </submittedName>
</protein>
<dbReference type="AlphaFoldDB" id="A0A3D9CFK4"/>
<organism evidence="1 2">
    <name type="scientific">Chryseobacterium pennae</name>
    <dbReference type="NCBI Taxonomy" id="2258962"/>
    <lineage>
        <taxon>Bacteria</taxon>
        <taxon>Pseudomonadati</taxon>
        <taxon>Bacteroidota</taxon>
        <taxon>Flavobacteriia</taxon>
        <taxon>Flavobacteriales</taxon>
        <taxon>Weeksellaceae</taxon>
        <taxon>Chryseobacterium group</taxon>
        <taxon>Chryseobacterium</taxon>
    </lineage>
</organism>
<reference evidence="2" key="1">
    <citation type="submission" date="2018-06" db="EMBL/GenBank/DDBJ databases">
        <authorList>
            <person name="Lum Nde A."/>
            <person name="Hugo C."/>
        </authorList>
    </citation>
    <scope>NUCLEOTIDE SEQUENCE [LARGE SCALE GENOMIC DNA]</scope>
    <source>
        <strain evidence="2">1_F178</strain>
    </source>
</reference>
<dbReference type="RefSeq" id="WP_115968456.1">
    <property type="nucleotide sequence ID" value="NZ_QNVT01000001.1"/>
</dbReference>
<keyword evidence="2" id="KW-1185">Reference proteome</keyword>
<evidence type="ECO:0000313" key="2">
    <source>
        <dbReference type="Proteomes" id="UP000256686"/>
    </source>
</evidence>
<name>A0A3D9CFK4_9FLAO</name>
<accession>A0A3D9CFK4</accession>
<sequence length="160" mass="18260">MKPILFHYRWYMICLLFFGYILSSAQISNNSQEGNPIQCTQKLRLISDKMVFTKNRQEKPVKLEITIDPINSIIKTVLQEPTQKQPSEQIYKIKNINCTVNDNFTSGRVIYSVESNNSDGSFSGGEFLLEATKRGLSFSNTIDSPQNKAIIPVSKYEIIK</sequence>
<dbReference type="EMBL" id="QNVT01000001">
    <property type="protein sequence ID" value="REC64382.1"/>
    <property type="molecule type" value="Genomic_DNA"/>
</dbReference>
<comment type="caution">
    <text evidence="1">The sequence shown here is derived from an EMBL/GenBank/DDBJ whole genome shotgun (WGS) entry which is preliminary data.</text>
</comment>
<dbReference type="Proteomes" id="UP000256686">
    <property type="component" value="Unassembled WGS sequence"/>
</dbReference>